<reference evidence="1" key="1">
    <citation type="submission" date="2022-07" db="EMBL/GenBank/DDBJ databases">
        <title>Genome Sequence of Lecanicillium saksenae.</title>
        <authorList>
            <person name="Buettner E."/>
        </authorList>
    </citation>
    <scope>NUCLEOTIDE SEQUENCE</scope>
    <source>
        <strain evidence="1">VT-O1</strain>
    </source>
</reference>
<proteinExistence type="predicted"/>
<sequence length="105" mass="11236">MSSCTGDFSQLKDGANKFSADELKKRGGDFPEVKTVIEDVANYHSGLTDEFRSLTDDLESGQADKPTAIERIKAQSEKVAAESSANVDASTARVVALIEGLPDDQ</sequence>
<keyword evidence="2" id="KW-1185">Reference proteome</keyword>
<evidence type="ECO:0000313" key="2">
    <source>
        <dbReference type="Proteomes" id="UP001148737"/>
    </source>
</evidence>
<dbReference type="Proteomes" id="UP001148737">
    <property type="component" value="Unassembled WGS sequence"/>
</dbReference>
<accession>A0ACC1QPH3</accession>
<protein>
    <submittedName>
        <fullName evidence="1">Uncharacterized protein</fullName>
    </submittedName>
</protein>
<comment type="caution">
    <text evidence="1">The sequence shown here is derived from an EMBL/GenBank/DDBJ whole genome shotgun (WGS) entry which is preliminary data.</text>
</comment>
<dbReference type="EMBL" id="JANAKD010001268">
    <property type="protein sequence ID" value="KAJ3481339.1"/>
    <property type="molecule type" value="Genomic_DNA"/>
</dbReference>
<organism evidence="1 2">
    <name type="scientific">Lecanicillium saksenae</name>
    <dbReference type="NCBI Taxonomy" id="468837"/>
    <lineage>
        <taxon>Eukaryota</taxon>
        <taxon>Fungi</taxon>
        <taxon>Dikarya</taxon>
        <taxon>Ascomycota</taxon>
        <taxon>Pezizomycotina</taxon>
        <taxon>Sordariomycetes</taxon>
        <taxon>Hypocreomycetidae</taxon>
        <taxon>Hypocreales</taxon>
        <taxon>Cordycipitaceae</taxon>
        <taxon>Lecanicillium</taxon>
    </lineage>
</organism>
<name>A0ACC1QPH3_9HYPO</name>
<gene>
    <name evidence="1" type="ORF">NLG97_g7845</name>
</gene>
<evidence type="ECO:0000313" key="1">
    <source>
        <dbReference type="EMBL" id="KAJ3481339.1"/>
    </source>
</evidence>